<feature type="region of interest" description="Disordered" evidence="1">
    <location>
        <begin position="1"/>
        <end position="21"/>
    </location>
</feature>
<feature type="compositionally biased region" description="Polar residues" evidence="1">
    <location>
        <begin position="1"/>
        <end position="19"/>
    </location>
</feature>
<dbReference type="RefSeq" id="WP_139246055.1">
    <property type="nucleotide sequence ID" value="NZ_FPBA01000035.1"/>
</dbReference>
<accession>A0A1I7D6B7</accession>
<protein>
    <submittedName>
        <fullName evidence="2">Uncharacterized protein</fullName>
    </submittedName>
</protein>
<gene>
    <name evidence="2" type="ORF">SAMN05660657_05351</name>
</gene>
<reference evidence="3" key="1">
    <citation type="submission" date="2016-10" db="EMBL/GenBank/DDBJ databases">
        <authorList>
            <person name="Varghese N."/>
            <person name="Submissions S."/>
        </authorList>
    </citation>
    <scope>NUCLEOTIDE SEQUENCE [LARGE SCALE GENOMIC DNA]</scope>
    <source>
        <strain evidence="3">DSM 46136</strain>
    </source>
</reference>
<evidence type="ECO:0000313" key="2">
    <source>
        <dbReference type="EMBL" id="SFU07114.1"/>
    </source>
</evidence>
<organism evidence="2 3">
    <name type="scientific">Geodermatophilus amargosae</name>
    <dbReference type="NCBI Taxonomy" id="1296565"/>
    <lineage>
        <taxon>Bacteria</taxon>
        <taxon>Bacillati</taxon>
        <taxon>Actinomycetota</taxon>
        <taxon>Actinomycetes</taxon>
        <taxon>Geodermatophilales</taxon>
        <taxon>Geodermatophilaceae</taxon>
        <taxon>Geodermatophilus</taxon>
    </lineage>
</organism>
<evidence type="ECO:0000313" key="3">
    <source>
        <dbReference type="Proteomes" id="UP000199546"/>
    </source>
</evidence>
<evidence type="ECO:0000256" key="1">
    <source>
        <dbReference type="SAM" id="MobiDB-lite"/>
    </source>
</evidence>
<name>A0A1I7D6B7_9ACTN</name>
<dbReference type="Proteomes" id="UP000199546">
    <property type="component" value="Unassembled WGS sequence"/>
</dbReference>
<sequence>MKVATLTTDRGPSRTLRSSDSAEAITASLAAAAAAHETALRESLAAPADSPQAVTADGGLGAFRDTDYTLPGFESAVRPVKNALLLRSHWPGEAP</sequence>
<dbReference type="AlphaFoldDB" id="A0A1I7D6B7"/>
<dbReference type="EMBL" id="FPBA01000035">
    <property type="protein sequence ID" value="SFU07114.1"/>
    <property type="molecule type" value="Genomic_DNA"/>
</dbReference>
<proteinExistence type="predicted"/>
<keyword evidence="3" id="KW-1185">Reference proteome</keyword>